<evidence type="ECO:0000256" key="3">
    <source>
        <dbReference type="ARBA" id="ARBA00023315"/>
    </source>
</evidence>
<keyword evidence="2 4" id="KW-0808">Transferase</keyword>
<dbReference type="PANTHER" id="PTHR11104:SF0">
    <property type="entry name" value="SPBETA PROPHAGE-DERIVED AMINOGLYCOSIDE N(3')-ACETYLTRANSFERASE-LIKE PROTEIN YOKD"/>
    <property type="match status" value="1"/>
</dbReference>
<keyword evidence="4" id="KW-0046">Antibiotic resistance</keyword>
<sequence>MIGFRDVLRGLRALSIGERPVIVHASLSAFGHVHGGAESVVGALLAVFPGVMAPTHTYKTMLIPEEGPPNNAITYGSGRAQNAMAEFFTLDMPADPLMGIIPETLRRHPRARRSGHPILSFAGVGVEAALNAQTLEDPLAPIRTLMEEGGWVLLMGVNHTVNTSLHLAERIAGRRQFLRWALTLQGVVACPGFPGCSLGFEKAEPLLRPLTRETQIGNATVRALPLAPMIERIVAHLREDPAALLCDDPYCERCTAIRTELAAA</sequence>
<dbReference type="Proteomes" id="UP000050544">
    <property type="component" value="Unassembled WGS sequence"/>
</dbReference>
<name>A0A0P6YHA9_9CHLR</name>
<accession>A0A0P6YHA9</accession>
<dbReference type="OrthoDB" id="7330654at2"/>
<dbReference type="EC" id="2.3.1.-" evidence="4"/>
<comment type="catalytic activity">
    <reaction evidence="4">
        <text>a 2-deoxystreptamine antibiotic + acetyl-CoA = an N(3)-acetyl-2-deoxystreptamine antibiotic + CoA + H(+)</text>
        <dbReference type="Rhea" id="RHEA:12665"/>
        <dbReference type="ChEBI" id="CHEBI:15378"/>
        <dbReference type="ChEBI" id="CHEBI:57287"/>
        <dbReference type="ChEBI" id="CHEBI:57288"/>
        <dbReference type="ChEBI" id="CHEBI:57921"/>
        <dbReference type="ChEBI" id="CHEBI:77452"/>
        <dbReference type="EC" id="2.3.1.81"/>
    </reaction>
</comment>
<comment type="similarity">
    <text evidence="1 4">Belongs to the antibiotic N-acetyltransferase family.</text>
</comment>
<dbReference type="Pfam" id="PF02522">
    <property type="entry name" value="Antibiotic_NAT"/>
    <property type="match status" value="1"/>
</dbReference>
<proteinExistence type="inferred from homology"/>
<gene>
    <name evidence="5" type="ORF">SE15_04325</name>
</gene>
<dbReference type="STRING" id="869279.SE15_04325"/>
<comment type="caution">
    <text evidence="5">The sequence shown here is derived from an EMBL/GenBank/DDBJ whole genome shotgun (WGS) entry which is preliminary data.</text>
</comment>
<keyword evidence="6" id="KW-1185">Reference proteome</keyword>
<dbReference type="SUPFAM" id="SSF110710">
    <property type="entry name" value="TTHA0583/YokD-like"/>
    <property type="match status" value="1"/>
</dbReference>
<dbReference type="InterPro" id="IPR003679">
    <property type="entry name" value="Amioglycoside_AcTrfase"/>
</dbReference>
<dbReference type="RefSeq" id="WP_054520855.1">
    <property type="nucleotide sequence ID" value="NZ_LGKO01000002.1"/>
</dbReference>
<dbReference type="EMBL" id="LGKO01000002">
    <property type="protein sequence ID" value="KPL84353.1"/>
    <property type="molecule type" value="Genomic_DNA"/>
</dbReference>
<dbReference type="PANTHER" id="PTHR11104">
    <property type="entry name" value="AMINOGLYCOSIDE N3-ACETYLTRANSFERASE"/>
    <property type="match status" value="1"/>
</dbReference>
<dbReference type="InterPro" id="IPR028345">
    <property type="entry name" value="Antibiotic_NAT-like"/>
</dbReference>
<evidence type="ECO:0000313" key="5">
    <source>
        <dbReference type="EMBL" id="KPL84353.1"/>
    </source>
</evidence>
<dbReference type="GO" id="GO:0046353">
    <property type="term" value="F:aminoglycoside 3-N-acetyltransferase activity"/>
    <property type="evidence" value="ECO:0007669"/>
    <property type="project" value="UniProtKB-EC"/>
</dbReference>
<evidence type="ECO:0000313" key="6">
    <source>
        <dbReference type="Proteomes" id="UP000050544"/>
    </source>
</evidence>
<evidence type="ECO:0000256" key="2">
    <source>
        <dbReference type="ARBA" id="ARBA00022679"/>
    </source>
</evidence>
<reference evidence="5 6" key="1">
    <citation type="submission" date="2015-07" db="EMBL/GenBank/DDBJ databases">
        <title>Whole genome sequence of Thermanaerothrix daxensis DSM 23592.</title>
        <authorList>
            <person name="Hemp J."/>
            <person name="Ward L.M."/>
            <person name="Pace L.A."/>
            <person name="Fischer W.W."/>
        </authorList>
    </citation>
    <scope>NUCLEOTIDE SEQUENCE [LARGE SCALE GENOMIC DNA]</scope>
    <source>
        <strain evidence="5 6">GNS-1</strain>
    </source>
</reference>
<keyword evidence="3 4" id="KW-0012">Acyltransferase</keyword>
<evidence type="ECO:0000256" key="1">
    <source>
        <dbReference type="ARBA" id="ARBA00006383"/>
    </source>
</evidence>
<evidence type="ECO:0000256" key="4">
    <source>
        <dbReference type="RuleBase" id="RU365031"/>
    </source>
</evidence>
<organism evidence="5 6">
    <name type="scientific">Thermanaerothrix daxensis</name>
    <dbReference type="NCBI Taxonomy" id="869279"/>
    <lineage>
        <taxon>Bacteria</taxon>
        <taxon>Bacillati</taxon>
        <taxon>Chloroflexota</taxon>
        <taxon>Anaerolineae</taxon>
        <taxon>Anaerolineales</taxon>
        <taxon>Anaerolineaceae</taxon>
        <taxon>Thermanaerothrix</taxon>
    </lineage>
</organism>
<dbReference type="AlphaFoldDB" id="A0A0P6YHA9"/>
<protein>
    <recommendedName>
        <fullName evidence="4">Aminoglycoside N(3)-acetyltransferase</fullName>
        <ecNumber evidence="4">2.3.1.-</ecNumber>
    </recommendedName>
</protein>
<dbReference type="GO" id="GO:0046677">
    <property type="term" value="P:response to antibiotic"/>
    <property type="evidence" value="ECO:0007669"/>
    <property type="project" value="UniProtKB-KW"/>
</dbReference>